<evidence type="ECO:0000256" key="6">
    <source>
        <dbReference type="ARBA" id="ARBA00023316"/>
    </source>
</evidence>
<dbReference type="SUPFAM" id="SSF53623">
    <property type="entry name" value="MurD-like peptide ligases, catalytic domain"/>
    <property type="match status" value="2"/>
</dbReference>
<comment type="similarity">
    <text evidence="8">Belongs to the MurCDEF family. MurF subfamily.</text>
</comment>
<dbReference type="Gene3D" id="3.40.1190.10">
    <property type="entry name" value="Mur-like, catalytic domain"/>
    <property type="match status" value="2"/>
</dbReference>
<dbReference type="GO" id="GO:0008765">
    <property type="term" value="F:UDP-N-acetylmuramoylalanyl-D-glutamate-2,6-diaminopimelate ligase activity"/>
    <property type="evidence" value="ECO:0007669"/>
    <property type="project" value="UniProtKB-UniRule"/>
</dbReference>
<comment type="cofactor">
    <cofactor evidence="7">
        <name>Mg(2+)</name>
        <dbReference type="ChEBI" id="CHEBI:18420"/>
    </cofactor>
</comment>
<evidence type="ECO:0000256" key="5">
    <source>
        <dbReference type="ARBA" id="ARBA00023306"/>
    </source>
</evidence>
<dbReference type="PANTHER" id="PTHR23135:SF4">
    <property type="entry name" value="UDP-N-ACETYLMURAMOYL-L-ALANYL-D-GLUTAMATE--2,6-DIAMINOPIMELATE LIGASE MURE HOMOLOG, CHLOROPLASTIC"/>
    <property type="match status" value="1"/>
</dbReference>
<feature type="domain" description="Mur ligase C-terminal" evidence="12">
    <location>
        <begin position="790"/>
        <end position="907"/>
    </location>
</feature>
<keyword evidence="3 8" id="KW-0133">Cell shape</keyword>
<dbReference type="NCBIfam" id="NF001126">
    <property type="entry name" value="PRK00139.1-4"/>
    <property type="match status" value="1"/>
</dbReference>
<evidence type="ECO:0000259" key="11">
    <source>
        <dbReference type="Pfam" id="PF01225"/>
    </source>
</evidence>
<evidence type="ECO:0000256" key="4">
    <source>
        <dbReference type="ARBA" id="ARBA00022984"/>
    </source>
</evidence>
<dbReference type="Pfam" id="PF02875">
    <property type="entry name" value="Mur_ligase_C"/>
    <property type="match status" value="2"/>
</dbReference>
<evidence type="ECO:0000256" key="3">
    <source>
        <dbReference type="ARBA" id="ARBA00022960"/>
    </source>
</evidence>
<dbReference type="InterPro" id="IPR004101">
    <property type="entry name" value="Mur_ligase_C"/>
</dbReference>
<evidence type="ECO:0000259" key="13">
    <source>
        <dbReference type="Pfam" id="PF08245"/>
    </source>
</evidence>
<keyword evidence="6 8" id="KW-0961">Cell wall biogenesis/degradation</keyword>
<comment type="catalytic activity">
    <reaction evidence="7">
        <text>UDP-N-acetyl-alpha-D-muramoyl-L-alanyl-D-glutamate + meso-2,6-diaminopimelate + ATP = UDP-N-acetyl-alpha-D-muramoyl-L-alanyl-gamma-D-glutamyl-meso-2,6-diaminopimelate + ADP + phosphate + H(+)</text>
        <dbReference type="Rhea" id="RHEA:23676"/>
        <dbReference type="ChEBI" id="CHEBI:15378"/>
        <dbReference type="ChEBI" id="CHEBI:30616"/>
        <dbReference type="ChEBI" id="CHEBI:43474"/>
        <dbReference type="ChEBI" id="CHEBI:57791"/>
        <dbReference type="ChEBI" id="CHEBI:83900"/>
        <dbReference type="ChEBI" id="CHEBI:83905"/>
        <dbReference type="ChEBI" id="CHEBI:456216"/>
        <dbReference type="EC" id="6.3.2.13"/>
    </reaction>
</comment>
<name>A0A853FGH6_9BURK</name>
<dbReference type="InterPro" id="IPR035911">
    <property type="entry name" value="MurE/MurF_N"/>
</dbReference>
<dbReference type="HAMAP" id="MF_02019">
    <property type="entry name" value="MurF"/>
    <property type="match status" value="1"/>
</dbReference>
<dbReference type="AlphaFoldDB" id="A0A853FGH6"/>
<sequence>MNAHDILAWLRGHAGDKAHLCLDTRQLQAGDVFFACPGLTADGRAYIAGAVAKGAAAIIAHDDGNEAAIAQAQRDAGTLPFLAVRGLVTELGGIAHAWYGAPSDALRVVAVTGTNGKTSCVQWLAAALNGEGIPCGTIGTLGVRGPDGLNMGGQLTTPDVLTMHRSLAALRDAGSQMVALEASSIGIEQGRLSHVHIDTAAFTNLTRDHLDYHQTEENYRQAKFALFGWPGLRRAVINADDETGAQWLARLLSVEVTAYSTNAIDEASPQAVTAHDIHGAPDGLVFTLRMASGSAQVFTHLVGEHNISNLLLVAGVLQDLGWSVSRIARALASLHPVAGRLQLVPNPRPGVMVVVDYAHTPDALARALVALRPLAKARGGRLVCVFGCGGNRDRGKRPMMGSVASAQADKVILTNDNPRDETPRAIIGEIAAGMSGQPRIEPDRALAILAAIWEADAADVVLLAGKGHEAYQELAGVRQPFDDREWARLALTWHEGLSISTDTRSIQAGELFVAIRGDRYDGHAYLDAAARAGAAAAIVDRADPDLDLPQIALGDTRQALIRMATAWRRLFGLPVIAVTGSNGKTTTKEMIAAILAVAFGEAGSLATLGNLNNDIGVPLSVLRLRNEHRAAVLELGMNHPGEIAVLTTIAQPTVALVNNAQREHQEFMVSVEAVAKENGSVLAGLPDDGTAVFPAADAYASLWREMSKGRRVLGFGMGAECDVHADRIHAEKAGTRFDLRTPEGGAAVVLRAPGLHNLHNALAAAASAMAAGVGLDSIARGLQAFNPVKGRMQPRETLSGFQLIDDTYNANPDSVRAAVDVLAELAGCKVLVLGDMAEVGENGPAMHAEVGRYARDRGIDTLFTLGVASQDAATAFGEGARSFGTVEDLALALAQCLPAHVLVKGSRSMRMERVIEELEKQHRIAEGAGHAS</sequence>
<feature type="binding site" evidence="7">
    <location>
        <position position="24"/>
    </location>
    <ligand>
        <name>UDP-N-acetyl-alpha-D-muramoyl-L-alanyl-D-glutamate</name>
        <dbReference type="ChEBI" id="CHEBI:83900"/>
    </ligand>
</feature>
<comment type="caution">
    <text evidence="7">Lacks conserved residue(s) required for the propagation of feature annotation.</text>
</comment>
<evidence type="ECO:0000313" key="15">
    <source>
        <dbReference type="Proteomes" id="UP000580517"/>
    </source>
</evidence>
<feature type="binding site" evidence="7">
    <location>
        <begin position="156"/>
        <end position="157"/>
    </location>
    <ligand>
        <name>UDP-N-acetyl-alpha-D-muramoyl-L-alanyl-D-glutamate</name>
        <dbReference type="ChEBI" id="CHEBI:83900"/>
    </ligand>
</feature>
<feature type="binding site" evidence="7">
    <location>
        <position position="189"/>
    </location>
    <ligand>
        <name>UDP-N-acetyl-alpha-D-muramoyl-L-alanyl-D-glutamate</name>
        <dbReference type="ChEBI" id="CHEBI:83900"/>
    </ligand>
</feature>
<dbReference type="Proteomes" id="UP000580517">
    <property type="component" value="Unassembled WGS sequence"/>
</dbReference>
<dbReference type="InterPro" id="IPR036565">
    <property type="entry name" value="Mur-like_cat_sf"/>
</dbReference>
<feature type="domain" description="Mur ligase N-terminal catalytic" evidence="11">
    <location>
        <begin position="499"/>
        <end position="543"/>
    </location>
</feature>
<dbReference type="GO" id="GO:0009252">
    <property type="term" value="P:peptidoglycan biosynthetic process"/>
    <property type="evidence" value="ECO:0007669"/>
    <property type="project" value="UniProtKB-UniRule"/>
</dbReference>
<comment type="similarity">
    <text evidence="1 7">Belongs to the MurCDEF family. MurE subfamily.</text>
</comment>
<feature type="domain" description="Mur ligase central" evidence="13">
    <location>
        <begin position="111"/>
        <end position="316"/>
    </location>
</feature>
<feature type="binding site" evidence="8">
    <location>
        <begin position="580"/>
        <end position="586"/>
    </location>
    <ligand>
        <name>ATP</name>
        <dbReference type="ChEBI" id="CHEBI:30616"/>
    </ligand>
</feature>
<comment type="function">
    <text evidence="7">Catalyzes the addition of meso-diaminopimelic acid to the nucleotide precursor UDP-N-acetylmuramoyl-L-alanyl-D-glutamate (UMAG) in the biosynthesis of bacterial cell-wall peptidoglycan.</text>
</comment>
<dbReference type="GO" id="GO:0008360">
    <property type="term" value="P:regulation of cell shape"/>
    <property type="evidence" value="ECO:0007669"/>
    <property type="project" value="UniProtKB-KW"/>
</dbReference>
<comment type="subcellular location">
    <subcellularLocation>
        <location evidence="8 9">Cytoplasm</location>
    </subcellularLocation>
</comment>
<keyword evidence="8" id="KW-0547">Nucleotide-binding</keyword>
<feature type="domain" description="Mur ligase N-terminal catalytic" evidence="11">
    <location>
        <begin position="21"/>
        <end position="69"/>
    </location>
</feature>
<feature type="binding site" evidence="7">
    <location>
        <position position="469"/>
    </location>
    <ligand>
        <name>meso-2,6-diaminopimelate</name>
        <dbReference type="ChEBI" id="CHEBI:57791"/>
    </ligand>
</feature>
<feature type="binding site" evidence="7">
    <location>
        <position position="465"/>
    </location>
    <ligand>
        <name>meso-2,6-diaminopimelate</name>
        <dbReference type="ChEBI" id="CHEBI:57791"/>
    </ligand>
</feature>
<feature type="domain" description="Mur ligase central" evidence="13">
    <location>
        <begin position="578"/>
        <end position="768"/>
    </location>
</feature>
<evidence type="ECO:0000256" key="8">
    <source>
        <dbReference type="HAMAP-Rule" id="MF_02019"/>
    </source>
</evidence>
<proteinExistence type="inferred from homology"/>
<feature type="binding site" evidence="7">
    <location>
        <begin position="113"/>
        <end position="119"/>
    </location>
    <ligand>
        <name>ATP</name>
        <dbReference type="ChEBI" id="CHEBI:30616"/>
    </ligand>
</feature>
<dbReference type="GO" id="GO:0000287">
    <property type="term" value="F:magnesium ion binding"/>
    <property type="evidence" value="ECO:0007669"/>
    <property type="project" value="UniProtKB-UniRule"/>
</dbReference>
<protein>
    <recommendedName>
        <fullName evidence="7 8">Multifunctional fusion protein</fullName>
    </recommendedName>
    <domain>
        <recommendedName>
            <fullName evidence="7">UDP-N-acetylmuramoyl-L-alanyl-D-glutamate--2,6-diaminopimelate ligase</fullName>
            <ecNumber evidence="7">6.3.2.13</ecNumber>
        </recommendedName>
        <alternativeName>
            <fullName evidence="7">Meso-A2pm-adding enzyme</fullName>
        </alternativeName>
        <alternativeName>
            <fullName evidence="7">Meso-diaminopimelate-adding enzyme</fullName>
        </alternativeName>
        <alternativeName>
            <fullName evidence="7">UDP-MurNAc-L-Ala-D-Glu:meso-diaminopimelate ligase</fullName>
        </alternativeName>
        <alternativeName>
            <fullName evidence="7">UDP-MurNAc-tripeptide synthetase</fullName>
        </alternativeName>
        <alternativeName>
            <fullName evidence="7">UDP-N-acetylmuramyl-tripeptide synthetase</fullName>
        </alternativeName>
    </domain>
    <domain>
        <recommendedName>
            <fullName evidence="8">UDP-N-acetylmuramoyl-tripeptide--D-alanyl-D-alanine ligase</fullName>
            <ecNumber evidence="8">6.3.2.10</ecNumber>
        </recommendedName>
        <alternativeName>
            <fullName evidence="8">D-alanyl-D-alanine-adding enzyme</fullName>
        </alternativeName>
    </domain>
</protein>
<keyword evidence="4 8" id="KW-0573">Peptidoglycan synthesis</keyword>
<evidence type="ECO:0000259" key="12">
    <source>
        <dbReference type="Pfam" id="PF02875"/>
    </source>
</evidence>
<evidence type="ECO:0000256" key="2">
    <source>
        <dbReference type="ARBA" id="ARBA00022618"/>
    </source>
</evidence>
<keyword evidence="8 14" id="KW-0436">Ligase</keyword>
<evidence type="ECO:0000256" key="10">
    <source>
        <dbReference type="RuleBase" id="RU004136"/>
    </source>
</evidence>
<comment type="catalytic activity">
    <reaction evidence="8 10">
        <text>D-alanyl-D-alanine + UDP-N-acetyl-alpha-D-muramoyl-L-alanyl-gamma-D-glutamyl-meso-2,6-diaminopimelate + ATP = UDP-N-acetyl-alpha-D-muramoyl-L-alanyl-gamma-D-glutamyl-meso-2,6-diaminopimeloyl-D-alanyl-D-alanine + ADP + phosphate + H(+)</text>
        <dbReference type="Rhea" id="RHEA:28374"/>
        <dbReference type="ChEBI" id="CHEBI:15378"/>
        <dbReference type="ChEBI" id="CHEBI:30616"/>
        <dbReference type="ChEBI" id="CHEBI:43474"/>
        <dbReference type="ChEBI" id="CHEBI:57822"/>
        <dbReference type="ChEBI" id="CHEBI:61386"/>
        <dbReference type="ChEBI" id="CHEBI:83905"/>
        <dbReference type="ChEBI" id="CHEBI:456216"/>
        <dbReference type="EC" id="6.3.2.10"/>
    </reaction>
</comment>
<dbReference type="NCBIfam" id="TIGR01143">
    <property type="entry name" value="murF"/>
    <property type="match status" value="1"/>
</dbReference>
<keyword evidence="2 8" id="KW-0132">Cell division</keyword>
<keyword evidence="8" id="KW-0067">ATP-binding</keyword>
<dbReference type="OrthoDB" id="9800958at2"/>
<dbReference type="HAMAP" id="MF_00208">
    <property type="entry name" value="MurE"/>
    <property type="match status" value="1"/>
</dbReference>
<keyword evidence="8" id="KW-0963">Cytoplasm</keyword>
<dbReference type="Gene3D" id="3.40.1390.10">
    <property type="entry name" value="MurE/MurF, N-terminal domain"/>
    <property type="match status" value="2"/>
</dbReference>
<evidence type="ECO:0000256" key="9">
    <source>
        <dbReference type="RuleBase" id="RU004135"/>
    </source>
</evidence>
<dbReference type="GO" id="GO:0005737">
    <property type="term" value="C:cytoplasm"/>
    <property type="evidence" value="ECO:0007669"/>
    <property type="project" value="UniProtKB-SubCell"/>
</dbReference>
<evidence type="ECO:0000313" key="14">
    <source>
        <dbReference type="EMBL" id="NYT38752.1"/>
    </source>
</evidence>
<gene>
    <name evidence="8 14" type="primary">murF</name>
    <name evidence="7" type="synonym">murE</name>
    <name evidence="14" type="ORF">H0A68_17885</name>
</gene>
<evidence type="ECO:0000256" key="7">
    <source>
        <dbReference type="HAMAP-Rule" id="MF_00208"/>
    </source>
</evidence>
<feature type="domain" description="Mur ligase C-terminal" evidence="12">
    <location>
        <begin position="339"/>
        <end position="467"/>
    </location>
</feature>
<feature type="binding site" evidence="7">
    <location>
        <position position="154"/>
    </location>
    <ligand>
        <name>UDP-N-acetyl-alpha-D-muramoyl-L-alanyl-D-glutamate</name>
        <dbReference type="ChEBI" id="CHEBI:83900"/>
    </ligand>
</feature>
<dbReference type="SUPFAM" id="SSF53244">
    <property type="entry name" value="MurD-like peptide ligases, peptide-binding domain"/>
    <property type="match status" value="2"/>
</dbReference>
<dbReference type="NCBIfam" id="NF008896">
    <property type="entry name" value="PRK11929.1"/>
    <property type="match status" value="1"/>
</dbReference>
<dbReference type="EMBL" id="JACCEW010000007">
    <property type="protein sequence ID" value="NYT38752.1"/>
    <property type="molecule type" value="Genomic_DNA"/>
</dbReference>
<dbReference type="GO" id="GO:0047480">
    <property type="term" value="F:UDP-N-acetylmuramoyl-tripeptide-D-alanyl-D-alanine ligase activity"/>
    <property type="evidence" value="ECO:0007669"/>
    <property type="project" value="UniProtKB-UniRule"/>
</dbReference>
<feature type="short sequence motif" description="Meso-diaminopimelate recognition motif" evidence="7">
    <location>
        <begin position="416"/>
        <end position="419"/>
    </location>
</feature>
<dbReference type="EC" id="6.3.2.10" evidence="8"/>
<dbReference type="InterPro" id="IPR005863">
    <property type="entry name" value="UDP-N-AcMur_synth"/>
</dbReference>
<comment type="PTM">
    <text evidence="7">Carboxylation is probably crucial for Mg(2+) binding and, consequently, for the gamma-phosphate positioning of ATP.</text>
</comment>
<feature type="binding site" evidence="7">
    <location>
        <position position="392"/>
    </location>
    <ligand>
        <name>meso-2,6-diaminopimelate</name>
        <dbReference type="ChEBI" id="CHEBI:57791"/>
    </ligand>
</feature>
<comment type="pathway">
    <text evidence="8 9">Cell wall biogenesis; peptidoglycan biosynthesis.</text>
</comment>
<dbReference type="Pfam" id="PF08245">
    <property type="entry name" value="Mur_ligase_M"/>
    <property type="match status" value="2"/>
</dbReference>
<keyword evidence="15" id="KW-1185">Reference proteome</keyword>
<dbReference type="InterPro" id="IPR000713">
    <property type="entry name" value="Mur_ligase_N"/>
</dbReference>
<dbReference type="Gene3D" id="3.90.190.20">
    <property type="entry name" value="Mur ligase, C-terminal domain"/>
    <property type="match status" value="2"/>
</dbReference>
<feature type="binding site" evidence="7">
    <location>
        <begin position="416"/>
        <end position="419"/>
    </location>
    <ligand>
        <name>meso-2,6-diaminopimelate</name>
        <dbReference type="ChEBI" id="CHEBI:57791"/>
    </ligand>
</feature>
<dbReference type="UniPathway" id="UPA00219"/>
<keyword evidence="5 8" id="KW-0131">Cell cycle</keyword>
<dbReference type="InterPro" id="IPR013221">
    <property type="entry name" value="Mur_ligase_cen"/>
</dbReference>
<feature type="binding site" evidence="7">
    <location>
        <position position="191"/>
    </location>
    <ligand>
        <name>UDP-N-acetyl-alpha-D-muramoyl-L-alanyl-D-glutamate</name>
        <dbReference type="ChEBI" id="CHEBI:83900"/>
    </ligand>
</feature>
<reference evidence="14 15" key="1">
    <citation type="submission" date="2020-07" db="EMBL/GenBank/DDBJ databases">
        <title>Taxonomic revisions and descriptions of new bacterial species based on genomic comparisons in the high-G+C-content subgroup of the family Alcaligenaceae.</title>
        <authorList>
            <person name="Szabo A."/>
            <person name="Felfoldi T."/>
        </authorList>
    </citation>
    <scope>NUCLEOTIDE SEQUENCE [LARGE SCALE GENOMIC DNA]</scope>
    <source>
        <strain evidence="14 15">DSM 25264</strain>
    </source>
</reference>
<dbReference type="RefSeq" id="WP_129971277.1">
    <property type="nucleotide sequence ID" value="NZ_JACCEW010000007.1"/>
</dbReference>
<dbReference type="Pfam" id="PF01225">
    <property type="entry name" value="Mur_ligase"/>
    <property type="match status" value="2"/>
</dbReference>
<accession>A0A853FGH6</accession>
<feature type="binding site" evidence="7">
    <location>
        <position position="183"/>
    </location>
    <ligand>
        <name>UDP-N-acetyl-alpha-D-muramoyl-L-alanyl-D-glutamate</name>
        <dbReference type="ChEBI" id="CHEBI:83900"/>
    </ligand>
</feature>
<dbReference type="SUPFAM" id="SSF63418">
    <property type="entry name" value="MurE/MurF N-terminal domain"/>
    <property type="match status" value="2"/>
</dbReference>
<organism evidence="14 15">
    <name type="scientific">Allopusillimonas soli</name>
    <dbReference type="NCBI Taxonomy" id="659016"/>
    <lineage>
        <taxon>Bacteria</taxon>
        <taxon>Pseudomonadati</taxon>
        <taxon>Pseudomonadota</taxon>
        <taxon>Betaproteobacteria</taxon>
        <taxon>Burkholderiales</taxon>
        <taxon>Alcaligenaceae</taxon>
        <taxon>Allopusillimonas</taxon>
    </lineage>
</organism>
<dbReference type="PANTHER" id="PTHR23135">
    <property type="entry name" value="MUR LIGASE FAMILY MEMBER"/>
    <property type="match status" value="1"/>
</dbReference>
<dbReference type="InterPro" id="IPR005761">
    <property type="entry name" value="UDP-N-AcMur-Glu-dNH2Pim_ligase"/>
</dbReference>
<feature type="binding site" evidence="7">
    <location>
        <position position="22"/>
    </location>
    <ligand>
        <name>UDP-N-acetyl-alpha-D-muramoyl-L-alanyl-D-glutamate</name>
        <dbReference type="ChEBI" id="CHEBI:83900"/>
    </ligand>
</feature>
<feature type="modified residue" description="N6-carboxylysine" evidence="7">
    <location>
        <position position="223"/>
    </location>
</feature>
<dbReference type="InterPro" id="IPR036615">
    <property type="entry name" value="Mur_ligase_C_dom_sf"/>
</dbReference>
<dbReference type="GO" id="GO:0005524">
    <property type="term" value="F:ATP binding"/>
    <property type="evidence" value="ECO:0007669"/>
    <property type="project" value="UniProtKB-UniRule"/>
</dbReference>
<dbReference type="GO" id="GO:0071555">
    <property type="term" value="P:cell wall organization"/>
    <property type="evidence" value="ECO:0007669"/>
    <property type="project" value="UniProtKB-KW"/>
</dbReference>
<dbReference type="GO" id="GO:0051301">
    <property type="term" value="P:cell division"/>
    <property type="evidence" value="ECO:0007669"/>
    <property type="project" value="UniProtKB-KW"/>
</dbReference>
<dbReference type="NCBIfam" id="TIGR01085">
    <property type="entry name" value="murE"/>
    <property type="match status" value="1"/>
</dbReference>
<comment type="caution">
    <text evidence="14">The sequence shown here is derived from an EMBL/GenBank/DDBJ whole genome shotgun (WGS) entry which is preliminary data.</text>
</comment>
<comment type="function">
    <text evidence="8 10">Involved in cell wall formation. Catalyzes the final step in the synthesis of UDP-N-acetylmuramoyl-pentapeptide, the precursor of murein.</text>
</comment>
<dbReference type="EC" id="6.3.2.13" evidence="7"/>
<keyword evidence="7" id="KW-0460">Magnesium</keyword>
<evidence type="ECO:0000256" key="1">
    <source>
        <dbReference type="ARBA" id="ARBA00005898"/>
    </source>
</evidence>